<protein>
    <submittedName>
        <fullName evidence="2">ABC transporter permease</fullName>
    </submittedName>
</protein>
<organism evidence="2 3">
    <name type="scientific">Paenibacillus monticola</name>
    <dbReference type="NCBI Taxonomy" id="2666075"/>
    <lineage>
        <taxon>Bacteria</taxon>
        <taxon>Bacillati</taxon>
        <taxon>Bacillota</taxon>
        <taxon>Bacilli</taxon>
        <taxon>Bacillales</taxon>
        <taxon>Paenibacillaceae</taxon>
        <taxon>Paenibacillus</taxon>
    </lineage>
</organism>
<evidence type="ECO:0000313" key="3">
    <source>
        <dbReference type="Proteomes" id="UP000463051"/>
    </source>
</evidence>
<keyword evidence="3" id="KW-1185">Reference proteome</keyword>
<name>A0A7X2KZK0_9BACL</name>
<dbReference type="Proteomes" id="UP000463051">
    <property type="component" value="Unassembled WGS sequence"/>
</dbReference>
<dbReference type="AlphaFoldDB" id="A0A7X2KZK0"/>
<keyword evidence="1" id="KW-0812">Transmembrane</keyword>
<dbReference type="EMBL" id="WJXB01000001">
    <property type="protein sequence ID" value="MRN51787.1"/>
    <property type="molecule type" value="Genomic_DNA"/>
</dbReference>
<evidence type="ECO:0000256" key="1">
    <source>
        <dbReference type="SAM" id="Phobius"/>
    </source>
</evidence>
<feature type="transmembrane region" description="Helical" evidence="1">
    <location>
        <begin position="45"/>
        <end position="65"/>
    </location>
</feature>
<feature type="transmembrane region" description="Helical" evidence="1">
    <location>
        <begin position="21"/>
        <end position="39"/>
    </location>
</feature>
<dbReference type="Pfam" id="PF20136">
    <property type="entry name" value="DUF6526"/>
    <property type="match status" value="1"/>
</dbReference>
<evidence type="ECO:0000313" key="2">
    <source>
        <dbReference type="EMBL" id="MRN51787.1"/>
    </source>
</evidence>
<reference evidence="2 3" key="1">
    <citation type="submission" date="2019-11" db="EMBL/GenBank/DDBJ databases">
        <title>Paenibacillus monticola sp. nov., a novel PGPR strain isolated from mountain sample in China.</title>
        <authorList>
            <person name="Zhao Q."/>
            <person name="Li H.-P."/>
            <person name="Zhang J.-L."/>
        </authorList>
    </citation>
    <scope>NUCLEOTIDE SEQUENCE [LARGE SCALE GENOMIC DNA]</scope>
    <source>
        <strain evidence="2 3">LC-T2</strain>
    </source>
</reference>
<dbReference type="RefSeq" id="WP_154116634.1">
    <property type="nucleotide sequence ID" value="NZ_WJXB01000001.1"/>
</dbReference>
<sequence length="144" mass="16683">MNKRKRNGFMRFDWSYHFVTLPLALILLVWSGIHLYFVLQDGGELTVSTLLFISSLCLVFAAGRIRMYATKSQDRIVRIEEQFRYYRLTGGTLSTELSLAQIIALRYAGDDEFPALSQRAVEEQLKPEDILSAVQNWREDSMRV</sequence>
<proteinExistence type="predicted"/>
<accession>A0A7X2KZK0</accession>
<dbReference type="InterPro" id="IPR045385">
    <property type="entry name" value="DUF6526"/>
</dbReference>
<gene>
    <name evidence="2" type="ORF">GJB61_02090</name>
</gene>
<comment type="caution">
    <text evidence="2">The sequence shown here is derived from an EMBL/GenBank/DDBJ whole genome shotgun (WGS) entry which is preliminary data.</text>
</comment>
<keyword evidence="1" id="KW-1133">Transmembrane helix</keyword>
<keyword evidence="1" id="KW-0472">Membrane</keyword>